<keyword evidence="1" id="KW-0812">Transmembrane</keyword>
<comment type="caution">
    <text evidence="2">The sequence shown here is derived from an EMBL/GenBank/DDBJ whole genome shotgun (WGS) entry which is preliminary data.</text>
</comment>
<dbReference type="PANTHER" id="PTHR42044:SF2">
    <property type="entry name" value="DUF676 DOMAIN-CONTAINING PROTEIN"/>
    <property type="match status" value="1"/>
</dbReference>
<gene>
    <name evidence="2" type="ORF">CSOJ01_10399</name>
</gene>
<evidence type="ECO:0000313" key="3">
    <source>
        <dbReference type="Proteomes" id="UP000652219"/>
    </source>
</evidence>
<protein>
    <submittedName>
        <fullName evidence="2">Uncharacterized protein</fullName>
    </submittedName>
</protein>
<feature type="transmembrane region" description="Helical" evidence="1">
    <location>
        <begin position="143"/>
        <end position="164"/>
    </location>
</feature>
<accession>A0A8H6J0Z5</accession>
<feature type="transmembrane region" description="Helical" evidence="1">
    <location>
        <begin position="170"/>
        <end position="189"/>
    </location>
</feature>
<evidence type="ECO:0000256" key="1">
    <source>
        <dbReference type="SAM" id="Phobius"/>
    </source>
</evidence>
<reference evidence="2 3" key="1">
    <citation type="journal article" date="2020" name="Phytopathology">
        <title>Genome Sequence Resources of Colletotrichum truncatum, C. plurivorum, C. musicola, and C. sojae: Four Species Pathogenic to Soybean (Glycine max).</title>
        <authorList>
            <person name="Rogerio F."/>
            <person name="Boufleur T.R."/>
            <person name="Ciampi-Guillardi M."/>
            <person name="Sukno S.A."/>
            <person name="Thon M.R."/>
            <person name="Massola Junior N.S."/>
            <person name="Baroncelli R."/>
        </authorList>
    </citation>
    <scope>NUCLEOTIDE SEQUENCE [LARGE SCALE GENOMIC DNA]</scope>
    <source>
        <strain evidence="2 3">LFN0009</strain>
    </source>
</reference>
<keyword evidence="3" id="KW-1185">Reference proteome</keyword>
<organism evidence="2 3">
    <name type="scientific">Colletotrichum sojae</name>
    <dbReference type="NCBI Taxonomy" id="2175907"/>
    <lineage>
        <taxon>Eukaryota</taxon>
        <taxon>Fungi</taxon>
        <taxon>Dikarya</taxon>
        <taxon>Ascomycota</taxon>
        <taxon>Pezizomycotina</taxon>
        <taxon>Sordariomycetes</taxon>
        <taxon>Hypocreomycetidae</taxon>
        <taxon>Glomerellales</taxon>
        <taxon>Glomerellaceae</taxon>
        <taxon>Colletotrichum</taxon>
        <taxon>Colletotrichum orchidearum species complex</taxon>
    </lineage>
</organism>
<keyword evidence="1" id="KW-1133">Transmembrane helix</keyword>
<dbReference type="PANTHER" id="PTHR42044">
    <property type="entry name" value="DUF676 DOMAIN-CONTAINING PROTEIN-RELATED"/>
    <property type="match status" value="1"/>
</dbReference>
<dbReference type="Proteomes" id="UP000652219">
    <property type="component" value="Unassembled WGS sequence"/>
</dbReference>
<sequence length="538" mass="61846">MAASVNVYHSLPRDLGEQKIITEAVRPIPLGSVLRKDGPARAIKDKLRRLDVRKPDYYTGPPWKLLFDDIVLFMKNAIFLPGIVFPLWSRDTARSFTLENNIYDRSGFVISRLSRRVEAFAQKYYHSGPLDELYPSLPNIRDITFHAILFIAQGTFLLSLPFLSFLSFNILTAYIIGFVTLNYFVCYALNGWMPYGYIQSTDFPEAAQWDQEHPNEQWIFLNGVAVGKHWLRSNINRISLTFHRRVTGVHNKTSGIIFDVIQCLLERCLYFGTSDTRACFAIISEALLKPQNDRVVLILHSQGGIEGSIILDWLINQHPRDILQKLEIYTFGNASNHFNNPRTHKKEHNGEEHDPHGRAIRHIEHYANSMDFVSRWGVMNFKQKTADQKDRAVLMNLNAGLLSHRTEAKKHLSKKQIKENNKLQKAWNSYAGALFVRPGSGHQFNQHYLDNMFPLDKSLTRVQQNGDGSPLPGTFMAAEVNIFNDRKQVARLRNLKDGQYENEHHAEHHGINGDVSVKQVYQLSRLWSYVNGKSPEDF</sequence>
<proteinExistence type="predicted"/>
<dbReference type="AlphaFoldDB" id="A0A8H6J0Z5"/>
<evidence type="ECO:0000313" key="2">
    <source>
        <dbReference type="EMBL" id="KAF6804135.1"/>
    </source>
</evidence>
<name>A0A8H6J0Z5_9PEZI</name>
<keyword evidence="1" id="KW-0472">Membrane</keyword>
<dbReference type="EMBL" id="WIGN01000217">
    <property type="protein sequence ID" value="KAF6804135.1"/>
    <property type="molecule type" value="Genomic_DNA"/>
</dbReference>